<dbReference type="InterPro" id="IPR023198">
    <property type="entry name" value="PGP-like_dom2"/>
</dbReference>
<dbReference type="InterPro" id="IPR036412">
    <property type="entry name" value="HAD-like_sf"/>
</dbReference>
<dbReference type="Gene3D" id="3.40.50.1000">
    <property type="entry name" value="HAD superfamily/HAD-like"/>
    <property type="match status" value="1"/>
</dbReference>
<proteinExistence type="predicted"/>
<dbReference type="InterPro" id="IPR006439">
    <property type="entry name" value="HAD-SF_hydro_IA"/>
</dbReference>
<dbReference type="OrthoDB" id="40579at2759"/>
<reference evidence="1 2" key="1">
    <citation type="journal article" date="2016" name="Mol. Biol. Evol.">
        <title>Comparative Genomics of Early-Diverging Mushroom-Forming Fungi Provides Insights into the Origins of Lignocellulose Decay Capabilities.</title>
        <authorList>
            <person name="Nagy L.G."/>
            <person name="Riley R."/>
            <person name="Tritt A."/>
            <person name="Adam C."/>
            <person name="Daum C."/>
            <person name="Floudas D."/>
            <person name="Sun H."/>
            <person name="Yadav J.S."/>
            <person name="Pangilinan J."/>
            <person name="Larsson K.H."/>
            <person name="Matsuura K."/>
            <person name="Barry K."/>
            <person name="Labutti K."/>
            <person name="Kuo R."/>
            <person name="Ohm R.A."/>
            <person name="Bhattacharya S.S."/>
            <person name="Shirouzu T."/>
            <person name="Yoshinaga Y."/>
            <person name="Martin F.M."/>
            <person name="Grigoriev I.V."/>
            <person name="Hibbett D.S."/>
        </authorList>
    </citation>
    <scope>NUCLEOTIDE SEQUENCE [LARGE SCALE GENOMIC DNA]</scope>
    <source>
        <strain evidence="1 2">HHB12029</strain>
    </source>
</reference>
<evidence type="ECO:0000313" key="2">
    <source>
        <dbReference type="Proteomes" id="UP000077266"/>
    </source>
</evidence>
<evidence type="ECO:0000313" key="1">
    <source>
        <dbReference type="EMBL" id="KZV98684.1"/>
    </source>
</evidence>
<dbReference type="InterPro" id="IPR023214">
    <property type="entry name" value="HAD_sf"/>
</dbReference>
<dbReference type="AlphaFoldDB" id="A0A165M2S3"/>
<dbReference type="SFLD" id="SFLDG01129">
    <property type="entry name" value="C1.5:_HAD__Beta-PGM__Phosphata"/>
    <property type="match status" value="1"/>
</dbReference>
<dbReference type="Proteomes" id="UP000077266">
    <property type="component" value="Unassembled WGS sequence"/>
</dbReference>
<dbReference type="GO" id="GO:0050308">
    <property type="term" value="F:sugar-phosphatase activity"/>
    <property type="evidence" value="ECO:0007669"/>
    <property type="project" value="TreeGrafter"/>
</dbReference>
<dbReference type="SUPFAM" id="SSF56784">
    <property type="entry name" value="HAD-like"/>
    <property type="match status" value="1"/>
</dbReference>
<dbReference type="STRING" id="1314781.A0A165M2S3"/>
<dbReference type="SFLD" id="SFLDS00003">
    <property type="entry name" value="Haloacid_Dehalogenase"/>
    <property type="match status" value="1"/>
</dbReference>
<dbReference type="InterPro" id="IPR051806">
    <property type="entry name" value="HAD-like_SPP"/>
</dbReference>
<dbReference type="EMBL" id="KV425916">
    <property type="protein sequence ID" value="KZV98684.1"/>
    <property type="molecule type" value="Genomic_DNA"/>
</dbReference>
<dbReference type="InParanoid" id="A0A165M2S3"/>
<name>A0A165M2S3_EXIGL</name>
<accession>A0A165M2S3</accession>
<organism evidence="1 2">
    <name type="scientific">Exidia glandulosa HHB12029</name>
    <dbReference type="NCBI Taxonomy" id="1314781"/>
    <lineage>
        <taxon>Eukaryota</taxon>
        <taxon>Fungi</taxon>
        <taxon>Dikarya</taxon>
        <taxon>Basidiomycota</taxon>
        <taxon>Agaricomycotina</taxon>
        <taxon>Agaricomycetes</taxon>
        <taxon>Auriculariales</taxon>
        <taxon>Exidiaceae</taxon>
        <taxon>Exidia</taxon>
    </lineage>
</organism>
<keyword evidence="2" id="KW-1185">Reference proteome</keyword>
<dbReference type="PANTHER" id="PTHR43481:SF4">
    <property type="entry name" value="GLYCEROL-1-PHOSPHATE PHOSPHOHYDROLASE 1-RELATED"/>
    <property type="match status" value="1"/>
</dbReference>
<gene>
    <name evidence="1" type="ORF">EXIGLDRAFT_807028</name>
</gene>
<dbReference type="NCBIfam" id="TIGR01509">
    <property type="entry name" value="HAD-SF-IA-v3"/>
    <property type="match status" value="1"/>
</dbReference>
<protein>
    <submittedName>
        <fullName evidence="1">HAD-like protein</fullName>
    </submittedName>
</protein>
<dbReference type="Pfam" id="PF13419">
    <property type="entry name" value="HAD_2"/>
    <property type="match status" value="1"/>
</dbReference>
<dbReference type="PANTHER" id="PTHR43481">
    <property type="entry name" value="FRUCTOSE-1-PHOSPHATE PHOSPHATASE"/>
    <property type="match status" value="1"/>
</dbReference>
<dbReference type="InterPro" id="IPR041492">
    <property type="entry name" value="HAD_2"/>
</dbReference>
<dbReference type="Gene3D" id="1.10.150.240">
    <property type="entry name" value="Putative phosphatase, domain 2"/>
    <property type="match status" value="1"/>
</dbReference>
<sequence length="229" mass="24668">MSQTYEFDAILFDNDGTITDSTPGVRAAWLSLGADYGFDAEAAIEGTHGMRPIDSLRKYCGVDDHEKLVALVRRFKEAVIEGGPKYLPGAAAMIEQMRKNAPTDRHGWAIVTSATRWYATRTLERIGFGTPDVLIASSDVSKGKPHPEPYIAGATSCSVAPEDFSRVLVVEDAVSGVASGKAAGMKVLAVLHTTPRDALQAMDADWIVPDLSHVSAEWTDGKVYVTIRG</sequence>